<keyword evidence="3" id="KW-1185">Reference proteome</keyword>
<evidence type="ECO:0000256" key="1">
    <source>
        <dbReference type="SAM" id="MobiDB-lite"/>
    </source>
</evidence>
<comment type="caution">
    <text evidence="2">The sequence shown here is derived from an EMBL/GenBank/DDBJ whole genome shotgun (WGS) entry which is preliminary data.</text>
</comment>
<evidence type="ECO:0000313" key="3">
    <source>
        <dbReference type="Proteomes" id="UP000633278"/>
    </source>
</evidence>
<dbReference type="Proteomes" id="UP000633278">
    <property type="component" value="Unassembled WGS sequence"/>
</dbReference>
<reference evidence="2" key="1">
    <citation type="journal article" date="2014" name="Int. J. Syst. Evol. Microbiol.">
        <title>Complete genome sequence of Corynebacterium casei LMG S-19264T (=DSM 44701T), isolated from a smear-ripened cheese.</title>
        <authorList>
            <consortium name="US DOE Joint Genome Institute (JGI-PGF)"/>
            <person name="Walter F."/>
            <person name="Albersmeier A."/>
            <person name="Kalinowski J."/>
            <person name="Ruckert C."/>
        </authorList>
    </citation>
    <scope>NUCLEOTIDE SEQUENCE</scope>
    <source>
        <strain evidence="2">CGMCC 1.15763</strain>
    </source>
</reference>
<name>A0A917HXW5_9FLAO</name>
<proteinExistence type="predicted"/>
<dbReference type="EMBL" id="BMJW01000001">
    <property type="protein sequence ID" value="GGG93203.1"/>
    <property type="molecule type" value="Genomic_DNA"/>
</dbReference>
<sequence>MHELVYLFILFPTSIKPLGKFNVKKTKLKNEKIHNVATIVFRDIDIACCTRKNNTFNSVKKKSTENSNTMPPFANQLKNMDEMTTRNNQ</sequence>
<protein>
    <submittedName>
        <fullName evidence="2">Uncharacterized protein</fullName>
    </submittedName>
</protein>
<evidence type="ECO:0000313" key="2">
    <source>
        <dbReference type="EMBL" id="GGG93203.1"/>
    </source>
</evidence>
<accession>A0A917HXW5</accession>
<feature type="compositionally biased region" description="Basic and acidic residues" evidence="1">
    <location>
        <begin position="79"/>
        <end position="89"/>
    </location>
</feature>
<feature type="region of interest" description="Disordered" evidence="1">
    <location>
        <begin position="60"/>
        <end position="89"/>
    </location>
</feature>
<gene>
    <name evidence="2" type="ORF">GCM10011416_07830</name>
</gene>
<reference evidence="2" key="2">
    <citation type="submission" date="2020-09" db="EMBL/GenBank/DDBJ databases">
        <authorList>
            <person name="Sun Q."/>
            <person name="Zhou Y."/>
        </authorList>
    </citation>
    <scope>NUCLEOTIDE SEQUENCE</scope>
    <source>
        <strain evidence="2">CGMCC 1.15763</strain>
    </source>
</reference>
<dbReference type="AlphaFoldDB" id="A0A917HXW5"/>
<organism evidence="2 3">
    <name type="scientific">Polaribacter pacificus</name>
    <dbReference type="NCBI Taxonomy" id="1775173"/>
    <lineage>
        <taxon>Bacteria</taxon>
        <taxon>Pseudomonadati</taxon>
        <taxon>Bacteroidota</taxon>
        <taxon>Flavobacteriia</taxon>
        <taxon>Flavobacteriales</taxon>
        <taxon>Flavobacteriaceae</taxon>
    </lineage>
</organism>